<dbReference type="AlphaFoldDB" id="A0AAE4FPU5"/>
<accession>A0AAE4FPU5</accession>
<feature type="domain" description="ArsA HSP20-like" evidence="3">
    <location>
        <begin position="303"/>
        <end position="362"/>
    </location>
</feature>
<dbReference type="InterPro" id="IPR040612">
    <property type="entry name" value="ArsA_HSP20-like"/>
</dbReference>
<dbReference type="InterPro" id="IPR008978">
    <property type="entry name" value="HSP20-like_chaperone"/>
</dbReference>
<dbReference type="EMBL" id="JAVMIP010000002">
    <property type="protein sequence ID" value="MDS3859906.1"/>
    <property type="molecule type" value="Genomic_DNA"/>
</dbReference>
<evidence type="ECO:0000313" key="4">
    <source>
        <dbReference type="EMBL" id="MDS3859906.1"/>
    </source>
</evidence>
<dbReference type="PANTHER" id="PTHR43868">
    <property type="entry name" value="OS02G0711200 PROTEIN"/>
    <property type="match status" value="1"/>
</dbReference>
<dbReference type="Gene3D" id="2.60.40.790">
    <property type="match status" value="1"/>
</dbReference>
<organism evidence="4 5">
    <name type="scientific">Pseudocalidococcus azoricus BACA0444</name>
    <dbReference type="NCBI Taxonomy" id="2918990"/>
    <lineage>
        <taxon>Bacteria</taxon>
        <taxon>Bacillati</taxon>
        <taxon>Cyanobacteriota</taxon>
        <taxon>Cyanophyceae</taxon>
        <taxon>Acaryochloridales</taxon>
        <taxon>Thermosynechococcaceae</taxon>
        <taxon>Pseudocalidococcus</taxon>
        <taxon>Pseudocalidococcus azoricus</taxon>
    </lineage>
</organism>
<comment type="caution">
    <text evidence="4">The sequence shown here is derived from an EMBL/GenBank/DDBJ whole genome shotgun (WGS) entry which is preliminary data.</text>
</comment>
<comment type="similarity">
    <text evidence="1">Belongs to the arsA ATPase family.</text>
</comment>
<keyword evidence="5" id="KW-1185">Reference proteome</keyword>
<evidence type="ECO:0000313" key="5">
    <source>
        <dbReference type="Proteomes" id="UP001268256"/>
    </source>
</evidence>
<dbReference type="InterPro" id="IPR053262">
    <property type="entry name" value="ArsA_ATPase-like"/>
</dbReference>
<reference evidence="5" key="1">
    <citation type="submission" date="2023-07" db="EMBL/GenBank/DDBJ databases">
        <authorList>
            <person name="Luz R."/>
            <person name="Cordeiro R."/>
            <person name="Fonseca A."/>
            <person name="Goncalves V."/>
        </authorList>
    </citation>
    <scope>NUCLEOTIDE SEQUENCE [LARGE SCALE GENOMIC DNA]</scope>
    <source>
        <strain evidence="5">BACA0444</strain>
    </source>
</reference>
<dbReference type="RefSeq" id="WP_322877201.1">
    <property type="nucleotide sequence ID" value="NZ_JAVMIP010000002.1"/>
</dbReference>
<dbReference type="SUPFAM" id="SSF52540">
    <property type="entry name" value="P-loop containing nucleoside triphosphate hydrolases"/>
    <property type="match status" value="1"/>
</dbReference>
<dbReference type="Proteomes" id="UP001268256">
    <property type="component" value="Unassembled WGS sequence"/>
</dbReference>
<dbReference type="CDD" id="cd02035">
    <property type="entry name" value="ArsA"/>
    <property type="match status" value="1"/>
</dbReference>
<dbReference type="InterPro" id="IPR027417">
    <property type="entry name" value="P-loop_NTPase"/>
</dbReference>
<sequence length="362" mass="39463">MPKVVAFLGNDIEPTAYAIAQGHAQAGQKTLILVPTPGIRFKYLCGSEFTQEPTPLTQNLDIVELRAIHSLGGAWDELRKLIRDYVPADVLGSEVYAGELMVLPGMDLFLTLNALRQHYQSGAYDVLVYAGADPTTTLRFIGLPHAVAWYYRRFGGILEDLDPVKIANAMGGPIATALLAANFDPQKFSTALSQGKEWVAKGLRAVADPQQLQVYLVTTPDPIAIKQVQWLWGASQQVQVPIAQVLVPMINPAAIEDITAAFSPLAVQGLRGNDRGLVDVASLPNLDTPLKAPPCQDIDVSQRQIKVFLPGLAKQDVKLTQFNGEITIEAADQRRHIQLPPELQNQPVTAGKFEAPYLVISF</sequence>
<evidence type="ECO:0000259" key="3">
    <source>
        <dbReference type="Pfam" id="PF17886"/>
    </source>
</evidence>
<dbReference type="Pfam" id="PF02374">
    <property type="entry name" value="ArsA_ATPase"/>
    <property type="match status" value="1"/>
</dbReference>
<gene>
    <name evidence="4" type="ORF">RIF25_03700</name>
</gene>
<evidence type="ECO:0000256" key="1">
    <source>
        <dbReference type="ARBA" id="ARBA00011040"/>
    </source>
</evidence>
<dbReference type="Pfam" id="PF17886">
    <property type="entry name" value="ArsA_HSP20"/>
    <property type="match status" value="1"/>
</dbReference>
<name>A0AAE4FPU5_9CYAN</name>
<proteinExistence type="inferred from homology"/>
<evidence type="ECO:0000259" key="2">
    <source>
        <dbReference type="Pfam" id="PF02374"/>
    </source>
</evidence>
<dbReference type="Gene3D" id="3.40.50.300">
    <property type="entry name" value="P-loop containing nucleotide triphosphate hydrolases"/>
    <property type="match status" value="1"/>
</dbReference>
<protein>
    <submittedName>
        <fullName evidence="4">ArsA family ATPase</fullName>
    </submittedName>
</protein>
<feature type="domain" description="ArsA/GET3 Anion-transporting ATPase-like" evidence="2">
    <location>
        <begin position="18"/>
        <end position="255"/>
    </location>
</feature>
<dbReference type="InterPro" id="IPR025723">
    <property type="entry name" value="ArsA/GET3_ATPase-like"/>
</dbReference>
<dbReference type="PANTHER" id="PTHR43868:SF1">
    <property type="entry name" value="P-LOOP CONTAINING NUCLEOSIDE TRIPHOSPHATE HYDROLASES SUPERFAMILY PROTEIN"/>
    <property type="match status" value="1"/>
</dbReference>